<organism evidence="7 8">
    <name type="scientific">Dysgonomonas alginatilytica</name>
    <dbReference type="NCBI Taxonomy" id="1605892"/>
    <lineage>
        <taxon>Bacteria</taxon>
        <taxon>Pseudomonadati</taxon>
        <taxon>Bacteroidota</taxon>
        <taxon>Bacteroidia</taxon>
        <taxon>Bacteroidales</taxon>
        <taxon>Dysgonomonadaceae</taxon>
        <taxon>Dysgonomonas</taxon>
    </lineage>
</organism>
<dbReference type="PANTHER" id="PTHR42852:SF6">
    <property type="entry name" value="THIOL:DISULFIDE INTERCHANGE PROTEIN DSBE"/>
    <property type="match status" value="1"/>
</dbReference>
<dbReference type="InterPro" id="IPR050553">
    <property type="entry name" value="Thioredoxin_ResA/DsbE_sf"/>
</dbReference>
<dbReference type="GO" id="GO:0016853">
    <property type="term" value="F:isomerase activity"/>
    <property type="evidence" value="ECO:0007669"/>
    <property type="project" value="UniProtKB-KW"/>
</dbReference>
<dbReference type="CDD" id="cd02966">
    <property type="entry name" value="TlpA_like_family"/>
    <property type="match status" value="1"/>
</dbReference>
<dbReference type="PROSITE" id="PS51257">
    <property type="entry name" value="PROKAR_LIPOPROTEIN"/>
    <property type="match status" value="1"/>
</dbReference>
<reference evidence="7 8" key="1">
    <citation type="submission" date="2018-03" db="EMBL/GenBank/DDBJ databases">
        <title>Genomic Encyclopedia of Archaeal and Bacterial Type Strains, Phase II (KMG-II): from individual species to whole genera.</title>
        <authorList>
            <person name="Goeker M."/>
        </authorList>
    </citation>
    <scope>NUCLEOTIDE SEQUENCE [LARGE SCALE GENOMIC DNA]</scope>
    <source>
        <strain evidence="7 8">DSM 100214</strain>
    </source>
</reference>
<dbReference type="InterPro" id="IPR013766">
    <property type="entry name" value="Thioredoxin_domain"/>
</dbReference>
<accession>A0A2V3PNJ1</accession>
<keyword evidence="8" id="KW-1185">Reference proteome</keyword>
<dbReference type="InterPro" id="IPR000866">
    <property type="entry name" value="AhpC/TSA"/>
</dbReference>
<dbReference type="GO" id="GO:0016491">
    <property type="term" value="F:oxidoreductase activity"/>
    <property type="evidence" value="ECO:0007669"/>
    <property type="project" value="InterPro"/>
</dbReference>
<evidence type="ECO:0000256" key="3">
    <source>
        <dbReference type="ARBA" id="ARBA00023157"/>
    </source>
</evidence>
<dbReference type="EMBL" id="QICL01000018">
    <property type="protein sequence ID" value="PXV62680.1"/>
    <property type="molecule type" value="Genomic_DNA"/>
</dbReference>
<keyword evidence="4" id="KW-0676">Redox-active center</keyword>
<dbReference type="RefSeq" id="WP_110311348.1">
    <property type="nucleotide sequence ID" value="NZ_QICL01000018.1"/>
</dbReference>
<dbReference type="GO" id="GO:0030313">
    <property type="term" value="C:cell envelope"/>
    <property type="evidence" value="ECO:0007669"/>
    <property type="project" value="UniProtKB-SubCell"/>
</dbReference>
<keyword evidence="5" id="KW-0732">Signal</keyword>
<dbReference type="PROSITE" id="PS00194">
    <property type="entry name" value="THIOREDOXIN_1"/>
    <property type="match status" value="1"/>
</dbReference>
<dbReference type="Gene3D" id="3.40.30.10">
    <property type="entry name" value="Glutaredoxin"/>
    <property type="match status" value="1"/>
</dbReference>
<dbReference type="Pfam" id="PF00578">
    <property type="entry name" value="AhpC-TSA"/>
    <property type="match status" value="1"/>
</dbReference>
<evidence type="ECO:0000256" key="2">
    <source>
        <dbReference type="ARBA" id="ARBA00022748"/>
    </source>
</evidence>
<dbReference type="Pfam" id="PF14289">
    <property type="entry name" value="DUF4369"/>
    <property type="match status" value="1"/>
</dbReference>
<dbReference type="InterPro" id="IPR025380">
    <property type="entry name" value="DUF4369"/>
</dbReference>
<feature type="chain" id="PRO_5015868869" evidence="5">
    <location>
        <begin position="19"/>
        <end position="359"/>
    </location>
</feature>
<protein>
    <submittedName>
        <fullName evidence="7">Thiol-disulfide isomerase/thioredoxin</fullName>
    </submittedName>
</protein>
<gene>
    <name evidence="7" type="ORF">CLV62_11869</name>
</gene>
<evidence type="ECO:0000259" key="6">
    <source>
        <dbReference type="PROSITE" id="PS51352"/>
    </source>
</evidence>
<dbReference type="PROSITE" id="PS51352">
    <property type="entry name" value="THIOREDOXIN_2"/>
    <property type="match status" value="1"/>
</dbReference>
<evidence type="ECO:0000256" key="5">
    <source>
        <dbReference type="SAM" id="SignalP"/>
    </source>
</evidence>
<dbReference type="InterPro" id="IPR017937">
    <property type="entry name" value="Thioredoxin_CS"/>
</dbReference>
<name>A0A2V3PNJ1_9BACT</name>
<comment type="caution">
    <text evidence="7">The sequence shown here is derived from an EMBL/GenBank/DDBJ whole genome shotgun (WGS) entry which is preliminary data.</text>
</comment>
<dbReference type="Proteomes" id="UP000247973">
    <property type="component" value="Unassembled WGS sequence"/>
</dbReference>
<dbReference type="InterPro" id="IPR036249">
    <property type="entry name" value="Thioredoxin-like_sf"/>
</dbReference>
<dbReference type="SUPFAM" id="SSF52833">
    <property type="entry name" value="Thioredoxin-like"/>
    <property type="match status" value="1"/>
</dbReference>
<dbReference type="PANTHER" id="PTHR42852">
    <property type="entry name" value="THIOL:DISULFIDE INTERCHANGE PROTEIN DSBE"/>
    <property type="match status" value="1"/>
</dbReference>
<keyword evidence="2" id="KW-0201">Cytochrome c-type biogenesis</keyword>
<keyword evidence="3" id="KW-1015">Disulfide bond</keyword>
<keyword evidence="7" id="KW-0413">Isomerase</keyword>
<evidence type="ECO:0000313" key="8">
    <source>
        <dbReference type="Proteomes" id="UP000247973"/>
    </source>
</evidence>
<sequence length="359" mass="40323">MKNKTLFSLIAGCLLAFACSENRPTNTYTVEGTLTDTTLNGTTLYLLDYDSNRNIDSTVVKNGKFIFTGIVDSSRFCRIDVGREFINLILESGKMTANLEKHNVEGTPLNKELAQFSLRQDSMYTIIRTEMDKLKEQEQDPVKLSQKQEEFQQQWTADYLTILNNTLEKNSNNEIGVIILREMSMLPTTEALDSALSKVGEVVLNKKRIKRLILNNEALKTTAVGKPFVDFSGEDINGKKVSLSDYAGKGKYVLVDFWASWCGPCRQETPNIVELYKKHKGKAFEVVSVAVWDKPEDTKEAIKEDKLTWPQIINTGETPTNLYGILGIPHIILIGPDGTIVTRNLRGDAMKTKIAEVLK</sequence>
<feature type="signal peptide" evidence="5">
    <location>
        <begin position="1"/>
        <end position="18"/>
    </location>
</feature>
<evidence type="ECO:0000256" key="1">
    <source>
        <dbReference type="ARBA" id="ARBA00004196"/>
    </source>
</evidence>
<dbReference type="OrthoDB" id="9794348at2"/>
<evidence type="ECO:0000256" key="4">
    <source>
        <dbReference type="ARBA" id="ARBA00023284"/>
    </source>
</evidence>
<evidence type="ECO:0000313" key="7">
    <source>
        <dbReference type="EMBL" id="PXV62680.1"/>
    </source>
</evidence>
<dbReference type="GO" id="GO:0017004">
    <property type="term" value="P:cytochrome complex assembly"/>
    <property type="evidence" value="ECO:0007669"/>
    <property type="project" value="UniProtKB-KW"/>
</dbReference>
<feature type="domain" description="Thioredoxin" evidence="6">
    <location>
        <begin position="222"/>
        <end position="359"/>
    </location>
</feature>
<dbReference type="AlphaFoldDB" id="A0A2V3PNJ1"/>
<comment type="subcellular location">
    <subcellularLocation>
        <location evidence="1">Cell envelope</location>
    </subcellularLocation>
</comment>
<proteinExistence type="predicted"/>
<dbReference type="GO" id="GO:0016209">
    <property type="term" value="F:antioxidant activity"/>
    <property type="evidence" value="ECO:0007669"/>
    <property type="project" value="InterPro"/>
</dbReference>